<evidence type="ECO:0000313" key="2">
    <source>
        <dbReference type="Proteomes" id="UP000694406"/>
    </source>
</evidence>
<dbReference type="GeneTree" id="ENSGT01000000220650"/>
<proteinExistence type="predicted"/>
<reference evidence="1" key="1">
    <citation type="submission" date="2025-08" db="UniProtKB">
        <authorList>
            <consortium name="Ensembl"/>
        </authorList>
    </citation>
    <scope>IDENTIFICATION</scope>
</reference>
<keyword evidence="2" id="KW-1185">Reference proteome</keyword>
<name>A0A8C5S0D1_LATLA</name>
<dbReference type="AlphaFoldDB" id="A0A8C5S0D1"/>
<reference evidence="1" key="2">
    <citation type="submission" date="2025-09" db="UniProtKB">
        <authorList>
            <consortium name="Ensembl"/>
        </authorList>
    </citation>
    <scope>IDENTIFICATION</scope>
</reference>
<organism evidence="1 2">
    <name type="scientific">Laticauda laticaudata</name>
    <name type="common">Blue-ringed sea krait</name>
    <name type="synonym">Blue-lipped sea krait</name>
    <dbReference type="NCBI Taxonomy" id="8630"/>
    <lineage>
        <taxon>Eukaryota</taxon>
        <taxon>Metazoa</taxon>
        <taxon>Chordata</taxon>
        <taxon>Craniata</taxon>
        <taxon>Vertebrata</taxon>
        <taxon>Euteleostomi</taxon>
        <taxon>Lepidosauria</taxon>
        <taxon>Squamata</taxon>
        <taxon>Bifurcata</taxon>
        <taxon>Unidentata</taxon>
        <taxon>Episquamata</taxon>
        <taxon>Toxicofera</taxon>
        <taxon>Serpentes</taxon>
        <taxon>Colubroidea</taxon>
        <taxon>Elapidae</taxon>
        <taxon>Laticaudinae</taxon>
        <taxon>Laticauda</taxon>
    </lineage>
</organism>
<dbReference type="Ensembl" id="ENSLLTT00000011761.1">
    <property type="protein sequence ID" value="ENSLLTP00000011312.1"/>
    <property type="gene ID" value="ENSLLTG00000008687.1"/>
</dbReference>
<sequence>FKARVSNLGHFKPGGLQLGILGVEVRQIKKHSLAMVWEGLNVGKTGRAMLGESHPADFKPVGRNIIYGRGVLWRVCNMRSICGSSLKNLWTTKVSDYLFVPHDYH</sequence>
<accession>A0A8C5S0D1</accession>
<evidence type="ECO:0000313" key="1">
    <source>
        <dbReference type="Ensembl" id="ENSLLTP00000011312.1"/>
    </source>
</evidence>
<dbReference type="Proteomes" id="UP000694406">
    <property type="component" value="Unplaced"/>
</dbReference>
<protein>
    <submittedName>
        <fullName evidence="1">Uncharacterized protein</fullName>
    </submittedName>
</protein>